<sequence length="141" mass="15581">MRGAEQQSPRPPTSTGRSPAQRRGCAAARAARTHASRARFQSIGSASLFSPRSGNRMFFDRPAGAGRLRRDGLQGRRPRYPTRRYRAEAALLEDSPTSYTITEVCCNSLASLRIHWTLTLHAFAANVALAITETLRLHTTE</sequence>
<feature type="compositionally biased region" description="Low complexity" evidence="1">
    <location>
        <begin position="13"/>
        <end position="30"/>
    </location>
</feature>
<accession>A0A2A4JWC7</accession>
<protein>
    <submittedName>
        <fullName evidence="2">Uncharacterized protein</fullName>
    </submittedName>
</protein>
<feature type="region of interest" description="Disordered" evidence="1">
    <location>
        <begin position="1"/>
        <end position="38"/>
    </location>
</feature>
<dbReference type="EMBL" id="NWSH01000482">
    <property type="protein sequence ID" value="PCG76086.1"/>
    <property type="molecule type" value="Genomic_DNA"/>
</dbReference>
<evidence type="ECO:0000313" key="2">
    <source>
        <dbReference type="EMBL" id="PCG76086.1"/>
    </source>
</evidence>
<dbReference type="AlphaFoldDB" id="A0A2A4JWC7"/>
<feature type="region of interest" description="Disordered" evidence="1">
    <location>
        <begin position="59"/>
        <end position="78"/>
    </location>
</feature>
<reference evidence="2" key="1">
    <citation type="submission" date="2017-09" db="EMBL/GenBank/DDBJ databases">
        <title>Contemporary evolution of a Lepidopteran species, Heliothis virescens, in response to modern agricultural practices.</title>
        <authorList>
            <person name="Fritz M.L."/>
            <person name="Deyonke A.M."/>
            <person name="Papanicolaou A."/>
            <person name="Micinski S."/>
            <person name="Westbrook J."/>
            <person name="Gould F."/>
        </authorList>
    </citation>
    <scope>NUCLEOTIDE SEQUENCE [LARGE SCALE GENOMIC DNA]</scope>
    <source>
        <strain evidence="2">HvINT-</strain>
        <tissue evidence="2">Whole body</tissue>
    </source>
</reference>
<evidence type="ECO:0000256" key="1">
    <source>
        <dbReference type="SAM" id="MobiDB-lite"/>
    </source>
</evidence>
<name>A0A2A4JWC7_HELVI</name>
<gene>
    <name evidence="2" type="ORF">B5V51_10316</name>
</gene>
<comment type="caution">
    <text evidence="2">The sequence shown here is derived from an EMBL/GenBank/DDBJ whole genome shotgun (WGS) entry which is preliminary data.</text>
</comment>
<organism evidence="2">
    <name type="scientific">Heliothis virescens</name>
    <name type="common">Tobacco budworm moth</name>
    <dbReference type="NCBI Taxonomy" id="7102"/>
    <lineage>
        <taxon>Eukaryota</taxon>
        <taxon>Metazoa</taxon>
        <taxon>Ecdysozoa</taxon>
        <taxon>Arthropoda</taxon>
        <taxon>Hexapoda</taxon>
        <taxon>Insecta</taxon>
        <taxon>Pterygota</taxon>
        <taxon>Neoptera</taxon>
        <taxon>Endopterygota</taxon>
        <taxon>Lepidoptera</taxon>
        <taxon>Glossata</taxon>
        <taxon>Ditrysia</taxon>
        <taxon>Noctuoidea</taxon>
        <taxon>Noctuidae</taxon>
        <taxon>Heliothinae</taxon>
        <taxon>Heliothis</taxon>
    </lineage>
</organism>
<proteinExistence type="predicted"/>